<dbReference type="Proteomes" id="UP000306912">
    <property type="component" value="Unassembled WGS sequence"/>
</dbReference>
<organism evidence="2 3">
    <name type="scientific">Culicoidibacter larvae</name>
    <dbReference type="NCBI Taxonomy" id="2579976"/>
    <lineage>
        <taxon>Bacteria</taxon>
        <taxon>Bacillati</taxon>
        <taxon>Bacillota</taxon>
        <taxon>Culicoidibacteria</taxon>
        <taxon>Culicoidibacterales</taxon>
        <taxon>Culicoidibacteraceae</taxon>
        <taxon>Culicoidibacter</taxon>
    </lineage>
</organism>
<dbReference type="RefSeq" id="WP_138190802.1">
    <property type="nucleotide sequence ID" value="NZ_VBWP01000004.1"/>
</dbReference>
<keyword evidence="3" id="KW-1185">Reference proteome</keyword>
<dbReference type="EMBL" id="VBWP01000004">
    <property type="protein sequence ID" value="TLG74250.1"/>
    <property type="molecule type" value="Genomic_DNA"/>
</dbReference>
<sequence>MKKIILIMSSLVVLAIVGFIGYPWFDKEYGKHCEPYVEGRISDLKQNGEMLYFKVDDEIYFATKDDLVKQVKANDGNSLKLQYIKETGEICNI</sequence>
<proteinExistence type="predicted"/>
<keyword evidence="1" id="KW-0472">Membrane</keyword>
<comment type="caution">
    <text evidence="2">The sequence shown here is derived from an EMBL/GenBank/DDBJ whole genome shotgun (WGS) entry which is preliminary data.</text>
</comment>
<name>A0A5R8QD90_9FIRM</name>
<feature type="transmembrane region" description="Helical" evidence="1">
    <location>
        <begin position="5"/>
        <end position="25"/>
    </location>
</feature>
<keyword evidence="1" id="KW-0812">Transmembrane</keyword>
<evidence type="ECO:0000256" key="1">
    <source>
        <dbReference type="SAM" id="Phobius"/>
    </source>
</evidence>
<evidence type="ECO:0000313" key="3">
    <source>
        <dbReference type="Proteomes" id="UP000306912"/>
    </source>
</evidence>
<evidence type="ECO:0000313" key="2">
    <source>
        <dbReference type="EMBL" id="TLG74250.1"/>
    </source>
</evidence>
<dbReference type="AlphaFoldDB" id="A0A5R8QD90"/>
<dbReference type="OrthoDB" id="9889962at2"/>
<protein>
    <submittedName>
        <fullName evidence="2">Uncharacterized protein</fullName>
    </submittedName>
</protein>
<dbReference type="InParanoid" id="A0A5R8QD90"/>
<keyword evidence="1" id="KW-1133">Transmembrane helix</keyword>
<reference evidence="2 3" key="1">
    <citation type="submission" date="2019-05" db="EMBL/GenBank/DDBJ databases">
        <title>Culicoidintestinum kansasii gen. nov., sp. nov. from the gastrointestinal tract of the biting midge, Culicoides sonorensis.</title>
        <authorList>
            <person name="Neupane S."/>
            <person name="Ghosh A."/>
            <person name="Gunther S."/>
            <person name="Martin K."/>
            <person name="Zurek L."/>
        </authorList>
    </citation>
    <scope>NUCLEOTIDE SEQUENCE [LARGE SCALE GENOMIC DNA]</scope>
    <source>
        <strain evidence="2 3">CS-1</strain>
    </source>
</reference>
<accession>A0A5R8QD90</accession>
<gene>
    <name evidence="2" type="ORF">FEZ08_05965</name>
</gene>